<evidence type="ECO:0000259" key="9">
    <source>
        <dbReference type="Pfam" id="PF07715"/>
    </source>
</evidence>
<dbReference type="InterPro" id="IPR008969">
    <property type="entry name" value="CarboxyPept-like_regulatory"/>
</dbReference>
<keyword evidence="3 7" id="KW-1134">Transmembrane beta strand</keyword>
<dbReference type="InterPro" id="IPR039426">
    <property type="entry name" value="TonB-dep_rcpt-like"/>
</dbReference>
<dbReference type="NCBIfam" id="TIGR04057">
    <property type="entry name" value="SusC_RagA_signa"/>
    <property type="match status" value="1"/>
</dbReference>
<reference evidence="10 11" key="1">
    <citation type="submission" date="2023-05" db="EMBL/GenBank/DDBJ databases">
        <title>Genome sequence of Pinibacter sp. MAH-24.</title>
        <authorList>
            <person name="Huq M.A."/>
        </authorList>
    </citation>
    <scope>NUCLEOTIDE SEQUENCE [LARGE SCALE GENOMIC DNA]</scope>
    <source>
        <strain evidence="10 11">MAH-24</strain>
    </source>
</reference>
<keyword evidence="6 7" id="KW-0998">Cell outer membrane</keyword>
<dbReference type="Gene3D" id="2.60.40.1120">
    <property type="entry name" value="Carboxypeptidase-like, regulatory domain"/>
    <property type="match status" value="1"/>
</dbReference>
<accession>A0ABT6R891</accession>
<comment type="caution">
    <text evidence="10">The sequence shown here is derived from an EMBL/GenBank/DDBJ whole genome shotgun (WGS) entry which is preliminary data.</text>
</comment>
<feature type="signal peptide" evidence="8">
    <location>
        <begin position="1"/>
        <end position="17"/>
    </location>
</feature>
<dbReference type="Pfam" id="PF13715">
    <property type="entry name" value="CarbopepD_reg_2"/>
    <property type="match status" value="1"/>
</dbReference>
<gene>
    <name evidence="10" type="ORF">QJ048_00030</name>
</gene>
<name>A0ABT6R891_9BACT</name>
<dbReference type="SUPFAM" id="SSF49464">
    <property type="entry name" value="Carboxypeptidase regulatory domain-like"/>
    <property type="match status" value="1"/>
</dbReference>
<dbReference type="Pfam" id="PF07715">
    <property type="entry name" value="Plug"/>
    <property type="match status" value="1"/>
</dbReference>
<evidence type="ECO:0000256" key="4">
    <source>
        <dbReference type="ARBA" id="ARBA00022692"/>
    </source>
</evidence>
<proteinExistence type="inferred from homology"/>
<sequence>MKLIILFLGLGLLKANANVFSQTITFSGKDVELTKVFTIIEKQTGYTVFANKGLLRDAKPVTLSVTNAKLDNFLELLFKDQPVNYEINDRTIFLKEKNVSTVNNAATLPPPAIALIKITGVVTNAEKTPLEGATVAIKNKQGAATFTKNDGSFTINAEPNQILVISYVGYATQEVPIDGRTSITIVLKSAEKEIEGVVVTALGIKKQARAVSYNVQELAGDEVTKVKDANFVNSLAGKIAGATINASSAGTGSSSRVVMRGVKSISGNNNALYVIDGIPMPNNVRGQAEDIFSGAGQTGDFVSNLNSDDIESISVLSGPSAAALYGSAAANGVIMITTKKGTKNRMAISVSNSTMFSNPLLLPKFQNTYGQSDVGSYYSWGDKLNTPSSYEPADFFQTGMNTTTGVTLSAGSDRSQTYVSLGNVTSHGIVPNNNYGRTNFTARNTTTFLNDKLTMDVSFMTGLVNEQNMISQGQYFNPLVAVYLFPPGDDFNRVKAFERYDPSRNMMTQFWPYGDNGLTMQNPYWVTQRDLFQNKKERYMTSLSLKYNINSWMNISARAKMDKDNEKNEKKFAASTNTLFASNNGYYSLNNLDTRQIYGDVLLNINKAISNHFNLTANIGASIEDVQYNQDLYGGKLLGVANLYSYANVDRSLTDVSQTGYHKQKQSVFASAQLGYKSKIYLDVTARNDWASTLAESTSQSFFYPSVGLSGILTDLLPIKSDVLNYLKLRTSYSAVGNEPDPFLTIPTYALAGGYPRTQIRLPNPDLKPELTKSLEVGLNVVLFKGALKIDATAYSSRTFNQYFEPSLSSTSGSESVIVNGGRIDNKGLEATVRYSTKFNHLNWSTYVNYSLNRNKVVELLPGWTNPLTGQVTSLHELDMSGTGSYKMVLKEGGSMGDIYVNTLRVDEHGAYYVDPGSQKVIAEPNKFVYAGNNNPLYNVGWGNDLKYKGINLNFLFTARVGGIVVSNTQAIMDAFGVSKASADARDAGGAMLNGYKVPAKDYYSTIGAGATGGIASMYTYDATNVRLAELVLGYDFPVTKWTSFLKGANVSFIGRNLLMLYNKAPFDPELTANTQTYFQGIDYFMMPSLRSYGFSVKLNF</sequence>
<keyword evidence="2 7" id="KW-0813">Transport</keyword>
<dbReference type="InterPro" id="IPR036942">
    <property type="entry name" value="Beta-barrel_TonB_sf"/>
</dbReference>
<dbReference type="NCBIfam" id="TIGR04056">
    <property type="entry name" value="OMP_RagA_SusC"/>
    <property type="match status" value="1"/>
</dbReference>
<dbReference type="PROSITE" id="PS52016">
    <property type="entry name" value="TONB_DEPENDENT_REC_3"/>
    <property type="match status" value="1"/>
</dbReference>
<comment type="subcellular location">
    <subcellularLocation>
        <location evidence="1 7">Cell outer membrane</location>
        <topology evidence="1 7">Multi-pass membrane protein</topology>
    </subcellularLocation>
</comment>
<dbReference type="Proteomes" id="UP001226434">
    <property type="component" value="Unassembled WGS sequence"/>
</dbReference>
<dbReference type="InterPro" id="IPR023997">
    <property type="entry name" value="TonB-dep_OMP_SusC/RagA_CS"/>
</dbReference>
<evidence type="ECO:0000256" key="1">
    <source>
        <dbReference type="ARBA" id="ARBA00004571"/>
    </source>
</evidence>
<evidence type="ECO:0000256" key="3">
    <source>
        <dbReference type="ARBA" id="ARBA00022452"/>
    </source>
</evidence>
<dbReference type="InterPro" id="IPR023996">
    <property type="entry name" value="TonB-dep_OMP_SusC/RagA"/>
</dbReference>
<dbReference type="Gene3D" id="2.40.170.20">
    <property type="entry name" value="TonB-dependent receptor, beta-barrel domain"/>
    <property type="match status" value="1"/>
</dbReference>
<dbReference type="InterPro" id="IPR012910">
    <property type="entry name" value="Plug_dom"/>
</dbReference>
<evidence type="ECO:0000256" key="8">
    <source>
        <dbReference type="SAM" id="SignalP"/>
    </source>
</evidence>
<comment type="similarity">
    <text evidence="7">Belongs to the TonB-dependent receptor family.</text>
</comment>
<evidence type="ECO:0000256" key="7">
    <source>
        <dbReference type="PROSITE-ProRule" id="PRU01360"/>
    </source>
</evidence>
<dbReference type="InterPro" id="IPR037066">
    <property type="entry name" value="Plug_dom_sf"/>
</dbReference>
<keyword evidence="8" id="KW-0732">Signal</keyword>
<evidence type="ECO:0000256" key="2">
    <source>
        <dbReference type="ARBA" id="ARBA00022448"/>
    </source>
</evidence>
<keyword evidence="5 7" id="KW-0472">Membrane</keyword>
<dbReference type="SUPFAM" id="SSF56935">
    <property type="entry name" value="Porins"/>
    <property type="match status" value="1"/>
</dbReference>
<evidence type="ECO:0000313" key="11">
    <source>
        <dbReference type="Proteomes" id="UP001226434"/>
    </source>
</evidence>
<dbReference type="Gene3D" id="2.170.130.10">
    <property type="entry name" value="TonB-dependent receptor, plug domain"/>
    <property type="match status" value="1"/>
</dbReference>
<dbReference type="RefSeq" id="WP_282332209.1">
    <property type="nucleotide sequence ID" value="NZ_JASBRG010000001.1"/>
</dbReference>
<evidence type="ECO:0000256" key="5">
    <source>
        <dbReference type="ARBA" id="ARBA00023136"/>
    </source>
</evidence>
<feature type="domain" description="TonB-dependent receptor plug" evidence="9">
    <location>
        <begin position="209"/>
        <end position="333"/>
    </location>
</feature>
<dbReference type="EMBL" id="JASBRG010000001">
    <property type="protein sequence ID" value="MDI3318137.1"/>
    <property type="molecule type" value="Genomic_DNA"/>
</dbReference>
<protein>
    <submittedName>
        <fullName evidence="10">SusC/RagA family TonB-linked outer membrane protein</fullName>
    </submittedName>
</protein>
<evidence type="ECO:0000313" key="10">
    <source>
        <dbReference type="EMBL" id="MDI3318137.1"/>
    </source>
</evidence>
<feature type="chain" id="PRO_5045369096" evidence="8">
    <location>
        <begin position="18"/>
        <end position="1101"/>
    </location>
</feature>
<evidence type="ECO:0000256" key="6">
    <source>
        <dbReference type="ARBA" id="ARBA00023237"/>
    </source>
</evidence>
<organism evidence="10 11">
    <name type="scientific">Pinibacter soli</name>
    <dbReference type="NCBI Taxonomy" id="3044211"/>
    <lineage>
        <taxon>Bacteria</taxon>
        <taxon>Pseudomonadati</taxon>
        <taxon>Bacteroidota</taxon>
        <taxon>Chitinophagia</taxon>
        <taxon>Chitinophagales</taxon>
        <taxon>Chitinophagaceae</taxon>
        <taxon>Pinibacter</taxon>
    </lineage>
</organism>
<keyword evidence="4 7" id="KW-0812">Transmembrane</keyword>
<keyword evidence="11" id="KW-1185">Reference proteome</keyword>